<evidence type="ECO:0000313" key="1">
    <source>
        <dbReference type="EMBL" id="KUI12319.1"/>
    </source>
</evidence>
<dbReference type="Proteomes" id="UP000053707">
    <property type="component" value="Unassembled WGS sequence"/>
</dbReference>
<keyword evidence="2" id="KW-1185">Reference proteome</keyword>
<dbReference type="SUPFAM" id="SSF52540">
    <property type="entry name" value="P-loop containing nucleoside triphosphate hydrolases"/>
    <property type="match status" value="1"/>
</dbReference>
<dbReference type="AlphaFoldDB" id="A0A101A3E6"/>
<sequence>MLVGGPSQSDVEFSGSHSVTRLAEQSAVTAFLDSAAVTATGLIIDGEPGIGKTTLYRDAVNAASARGFKVLMAQGDPGDVTFSFAALSDLLAGVDLESFECLSSVQRAAVNSLLLHDHTPAATDERGAGAAFQSVVQ</sequence>
<evidence type="ECO:0008006" key="3">
    <source>
        <dbReference type="Google" id="ProtNLM"/>
    </source>
</evidence>
<name>A0A101A3E6_9MYCO</name>
<reference evidence="1 2" key="1">
    <citation type="submission" date="2016-01" db="EMBL/GenBank/DDBJ databases">
        <authorList>
            <consortium name="TB Trials Study Group"/>
            <person name="Sutton G."/>
            <person name="Brinkac L."/>
            <person name="Sanka R."/>
            <person name="Adams M."/>
            <person name="Lau E.L."/>
            <person name="Macaden R."/>
            <person name="Grewal H.M.S."/>
        </authorList>
    </citation>
    <scope>NUCLEOTIDE SEQUENCE [LARGE SCALE GENOMIC DNA]</scope>
    <source>
        <strain evidence="1 2">IS-1744</strain>
    </source>
</reference>
<evidence type="ECO:0000313" key="2">
    <source>
        <dbReference type="Proteomes" id="UP000053707"/>
    </source>
</evidence>
<gene>
    <name evidence="1" type="ORF">AU192_19795</name>
</gene>
<dbReference type="InterPro" id="IPR027417">
    <property type="entry name" value="P-loop_NTPase"/>
</dbReference>
<comment type="caution">
    <text evidence="1">The sequence shown here is derived from an EMBL/GenBank/DDBJ whole genome shotgun (WGS) entry which is preliminary data.</text>
</comment>
<accession>A0A101A3E6</accession>
<proteinExistence type="predicted"/>
<protein>
    <recommendedName>
        <fullName evidence="3">Orc1-like AAA ATPase domain-containing protein</fullName>
    </recommendedName>
</protein>
<organism evidence="1 2">
    <name type="scientific">Mycobacterium lehmannii</name>
    <dbReference type="NCBI Taxonomy" id="2048550"/>
    <lineage>
        <taxon>Bacteria</taxon>
        <taxon>Bacillati</taxon>
        <taxon>Actinomycetota</taxon>
        <taxon>Actinomycetes</taxon>
        <taxon>Mycobacteriales</taxon>
        <taxon>Mycobacteriaceae</taxon>
        <taxon>Mycobacterium</taxon>
    </lineage>
</organism>
<dbReference type="EMBL" id="LQIR01000034">
    <property type="protein sequence ID" value="KUI12319.1"/>
    <property type="molecule type" value="Genomic_DNA"/>
</dbReference>